<dbReference type="AlphaFoldDB" id="A0AAU7XAT5"/>
<comment type="function">
    <text evidence="7">Catalyzes the interconversion of L-alanine and D-alanine. May also act on other amino acids.</text>
</comment>
<feature type="binding site" evidence="7 9">
    <location>
        <position position="146"/>
    </location>
    <ligand>
        <name>substrate</name>
    </ligand>
</feature>
<comment type="cofactor">
    <cofactor evidence="2 7 8">
        <name>pyridoxal 5'-phosphate</name>
        <dbReference type="ChEBI" id="CHEBI:597326"/>
    </cofactor>
</comment>
<evidence type="ECO:0000256" key="3">
    <source>
        <dbReference type="ARBA" id="ARBA00007880"/>
    </source>
</evidence>
<keyword evidence="5 7" id="KW-0663">Pyridoxal phosphate</keyword>
<dbReference type="Pfam" id="PF01168">
    <property type="entry name" value="Ala_racemase_N"/>
    <property type="match status" value="1"/>
</dbReference>
<dbReference type="RefSeq" id="WP_407049635.1">
    <property type="nucleotide sequence ID" value="NZ_CP158568.1"/>
</dbReference>
<dbReference type="SUPFAM" id="SSF50621">
    <property type="entry name" value="Alanine racemase C-terminal domain-like"/>
    <property type="match status" value="1"/>
</dbReference>
<dbReference type="NCBIfam" id="TIGR00492">
    <property type="entry name" value="alr"/>
    <property type="match status" value="1"/>
</dbReference>
<evidence type="ECO:0000256" key="9">
    <source>
        <dbReference type="PIRSR" id="PIRSR600821-52"/>
    </source>
</evidence>
<dbReference type="HAMAP" id="MF_01201">
    <property type="entry name" value="Ala_racemase"/>
    <property type="match status" value="1"/>
</dbReference>
<evidence type="ECO:0000256" key="7">
    <source>
        <dbReference type="HAMAP-Rule" id="MF_01201"/>
    </source>
</evidence>
<dbReference type="GO" id="GO:0030170">
    <property type="term" value="F:pyridoxal phosphate binding"/>
    <property type="evidence" value="ECO:0007669"/>
    <property type="project" value="UniProtKB-UniRule"/>
</dbReference>
<keyword evidence="6 7" id="KW-0413">Isomerase</keyword>
<dbReference type="Pfam" id="PF00842">
    <property type="entry name" value="Ala_racemase_C"/>
    <property type="match status" value="1"/>
</dbReference>
<dbReference type="PANTHER" id="PTHR30511:SF0">
    <property type="entry name" value="ALANINE RACEMASE, CATABOLIC-RELATED"/>
    <property type="match status" value="1"/>
</dbReference>
<feature type="modified residue" description="N6-(pyridoxal phosphate)lysine" evidence="7 8">
    <location>
        <position position="47"/>
    </location>
</feature>
<dbReference type="GO" id="GO:0008784">
    <property type="term" value="F:alanine racemase activity"/>
    <property type="evidence" value="ECO:0007669"/>
    <property type="project" value="UniProtKB-UniRule"/>
</dbReference>
<dbReference type="InterPro" id="IPR009006">
    <property type="entry name" value="Ala_racemase/Decarboxylase_C"/>
</dbReference>
<proteinExistence type="inferred from homology"/>
<dbReference type="PROSITE" id="PS00395">
    <property type="entry name" value="ALANINE_RACEMASE"/>
    <property type="match status" value="1"/>
</dbReference>
<dbReference type="EMBL" id="CP158568">
    <property type="protein sequence ID" value="XBY44542.1"/>
    <property type="molecule type" value="Genomic_DNA"/>
</dbReference>
<gene>
    <name evidence="11" type="primary">alr</name>
    <name evidence="11" type="ORF">ABS361_21465</name>
</gene>
<accession>A0AAU7XAT5</accession>
<dbReference type="EC" id="5.1.1.1" evidence="4 7"/>
<organism evidence="11">
    <name type="scientific">Methyloraptor flagellatus</name>
    <dbReference type="NCBI Taxonomy" id="3162530"/>
    <lineage>
        <taxon>Bacteria</taxon>
        <taxon>Pseudomonadati</taxon>
        <taxon>Pseudomonadota</taxon>
        <taxon>Alphaproteobacteria</taxon>
        <taxon>Hyphomicrobiales</taxon>
        <taxon>Ancalomicrobiaceae</taxon>
        <taxon>Methyloraptor</taxon>
    </lineage>
</organism>
<evidence type="ECO:0000256" key="8">
    <source>
        <dbReference type="PIRSR" id="PIRSR600821-50"/>
    </source>
</evidence>
<dbReference type="CDD" id="cd00430">
    <property type="entry name" value="PLPDE_III_AR"/>
    <property type="match status" value="1"/>
</dbReference>
<feature type="binding site" evidence="7 9">
    <location>
        <position position="315"/>
    </location>
    <ligand>
        <name>substrate</name>
    </ligand>
</feature>
<dbReference type="SMART" id="SM01005">
    <property type="entry name" value="Ala_racemase_C"/>
    <property type="match status" value="1"/>
</dbReference>
<dbReference type="GO" id="GO:0030632">
    <property type="term" value="P:D-alanine biosynthetic process"/>
    <property type="evidence" value="ECO:0007669"/>
    <property type="project" value="UniProtKB-UniRule"/>
</dbReference>
<comment type="similarity">
    <text evidence="3 7">Belongs to the alanine racemase family.</text>
</comment>
<feature type="domain" description="Alanine racemase C-terminal" evidence="10">
    <location>
        <begin position="246"/>
        <end position="372"/>
    </location>
</feature>
<dbReference type="PANTHER" id="PTHR30511">
    <property type="entry name" value="ALANINE RACEMASE"/>
    <property type="match status" value="1"/>
</dbReference>
<evidence type="ECO:0000256" key="1">
    <source>
        <dbReference type="ARBA" id="ARBA00000316"/>
    </source>
</evidence>
<evidence type="ECO:0000256" key="6">
    <source>
        <dbReference type="ARBA" id="ARBA00023235"/>
    </source>
</evidence>
<feature type="active site" description="Proton acceptor; specific for D-alanine" evidence="7">
    <location>
        <position position="47"/>
    </location>
</feature>
<reference evidence="11" key="1">
    <citation type="submission" date="2024-06" db="EMBL/GenBank/DDBJ databases">
        <title>Methylostella associata gen. nov., sp. nov., a novel Ancalomicrobiaceae-affiliated facultatively methylotrophic bacteria that feed on methanotrophs of the genus Methylococcus.</title>
        <authorList>
            <person name="Saltykova V."/>
            <person name="Danilova O.V."/>
            <person name="Oshkin I.Y."/>
            <person name="Belova S.E."/>
            <person name="Pimenov N.V."/>
            <person name="Dedysh S.N."/>
        </authorList>
    </citation>
    <scope>NUCLEOTIDE SEQUENCE</scope>
    <source>
        <strain evidence="11">S20</strain>
    </source>
</reference>
<dbReference type="InterPro" id="IPR029066">
    <property type="entry name" value="PLP-binding_barrel"/>
</dbReference>
<evidence type="ECO:0000256" key="4">
    <source>
        <dbReference type="ARBA" id="ARBA00013089"/>
    </source>
</evidence>
<dbReference type="Gene3D" id="3.20.20.10">
    <property type="entry name" value="Alanine racemase"/>
    <property type="match status" value="1"/>
</dbReference>
<evidence type="ECO:0000313" key="11">
    <source>
        <dbReference type="EMBL" id="XBY44542.1"/>
    </source>
</evidence>
<evidence type="ECO:0000256" key="2">
    <source>
        <dbReference type="ARBA" id="ARBA00001933"/>
    </source>
</evidence>
<comment type="pathway">
    <text evidence="7">Amino-acid biosynthesis; D-alanine biosynthesis; D-alanine from L-alanine: step 1/1.</text>
</comment>
<comment type="catalytic activity">
    <reaction evidence="1 7">
        <text>L-alanine = D-alanine</text>
        <dbReference type="Rhea" id="RHEA:20249"/>
        <dbReference type="ChEBI" id="CHEBI:57416"/>
        <dbReference type="ChEBI" id="CHEBI:57972"/>
        <dbReference type="EC" id="5.1.1.1"/>
    </reaction>
</comment>
<dbReference type="SUPFAM" id="SSF51419">
    <property type="entry name" value="PLP-binding barrel"/>
    <property type="match status" value="1"/>
</dbReference>
<dbReference type="InterPro" id="IPR020622">
    <property type="entry name" value="Ala_racemase_pyridoxalP-BS"/>
</dbReference>
<dbReference type="GO" id="GO:0005829">
    <property type="term" value="C:cytosol"/>
    <property type="evidence" value="ECO:0007669"/>
    <property type="project" value="TreeGrafter"/>
</dbReference>
<dbReference type="InterPro" id="IPR011079">
    <property type="entry name" value="Ala_racemase_C"/>
</dbReference>
<sequence length="374" mass="39073">MLSRVTADIDSVLLGAGELVVDLGALAANYATLQRLQPQARVAGVVKADAYGLGAREVATTLYKAGARDFFVAHLVEALDLRRILPREASLYVLNGLAPGAEAVAADAGIVPVLNGLDQVLRWSAECTLRGQRLAAAVQVDSGMTRLGLARAEVDILTADPGILAAIDVVLVMSHLACADEPNSPANAAQFAEFCALTERLPPAPRALGNSGAAFLNGFGFDLIRPGLALYGVHPVSDKGSPLKPVVTLRAPVVQLRDVPAGVGVGYGLTHTTEGVRRLATVAVGYADGWPRALSNRGAMVFDGVRLPIVGRVSMDSTIIDVTALPDGALKPGDMVELVGPHQSLADVARDAGTIPYEILTGLGHRFARRYETA</sequence>
<dbReference type="KEGG" id="mflg:ABS361_21465"/>
<dbReference type="Gene3D" id="2.40.37.10">
    <property type="entry name" value="Lyase, Ornithine Decarboxylase, Chain A, domain 1"/>
    <property type="match status" value="1"/>
</dbReference>
<evidence type="ECO:0000259" key="10">
    <source>
        <dbReference type="SMART" id="SM01005"/>
    </source>
</evidence>
<evidence type="ECO:0000256" key="5">
    <source>
        <dbReference type="ARBA" id="ARBA00022898"/>
    </source>
</evidence>
<feature type="active site" description="Proton acceptor; specific for L-alanine" evidence="7">
    <location>
        <position position="267"/>
    </location>
</feature>
<name>A0AAU7XAT5_9HYPH</name>
<dbReference type="InterPro" id="IPR001608">
    <property type="entry name" value="Ala_racemase_N"/>
</dbReference>
<dbReference type="InterPro" id="IPR000821">
    <property type="entry name" value="Ala_racemase"/>
</dbReference>
<dbReference type="PRINTS" id="PR00992">
    <property type="entry name" value="ALARACEMASE"/>
</dbReference>
<protein>
    <recommendedName>
        <fullName evidence="4 7">Alanine racemase</fullName>
        <ecNumber evidence="4 7">5.1.1.1</ecNumber>
    </recommendedName>
</protein>